<evidence type="ECO:0000313" key="4">
    <source>
        <dbReference type="EMBL" id="ANZ41259.1"/>
    </source>
</evidence>
<dbReference type="AlphaFoldDB" id="A0A1B2HU47"/>
<dbReference type="Gene3D" id="3.30.750.24">
    <property type="entry name" value="STAS domain"/>
    <property type="match status" value="1"/>
</dbReference>
<dbReference type="STRING" id="1586287.BBK82_40125"/>
<proteinExistence type="inferred from homology"/>
<dbReference type="SUPFAM" id="SSF52091">
    <property type="entry name" value="SpoIIaa-like"/>
    <property type="match status" value="1"/>
</dbReference>
<dbReference type="GO" id="GO:0043856">
    <property type="term" value="F:anti-sigma factor antagonist activity"/>
    <property type="evidence" value="ECO:0007669"/>
    <property type="project" value="InterPro"/>
</dbReference>
<evidence type="ECO:0000256" key="1">
    <source>
        <dbReference type="ARBA" id="ARBA00009013"/>
    </source>
</evidence>
<sequence>MQTDDQAPCRITSESVGAAVVVHVTGELDWDTADALSEQLGEVVHPASPVVLDLTAVGFLGAYGIRLLLEHHERCVRDGGAFSVVANTPVVLRPLQALELEDVLNVRPSVPEALGRQGTPLA</sequence>
<dbReference type="InterPro" id="IPR036513">
    <property type="entry name" value="STAS_dom_sf"/>
</dbReference>
<accession>A0A1B2HU47</accession>
<dbReference type="InterPro" id="IPR002645">
    <property type="entry name" value="STAS_dom"/>
</dbReference>
<dbReference type="PANTHER" id="PTHR33495">
    <property type="entry name" value="ANTI-SIGMA FACTOR ANTAGONIST TM_1081-RELATED-RELATED"/>
    <property type="match status" value="1"/>
</dbReference>
<dbReference type="NCBIfam" id="TIGR00377">
    <property type="entry name" value="ant_ant_sig"/>
    <property type="match status" value="1"/>
</dbReference>
<dbReference type="Pfam" id="PF01740">
    <property type="entry name" value="STAS"/>
    <property type="match status" value="1"/>
</dbReference>
<gene>
    <name evidence="4" type="ORF">BBK82_40125</name>
</gene>
<organism evidence="4 5">
    <name type="scientific">Lentzea guizhouensis</name>
    <dbReference type="NCBI Taxonomy" id="1586287"/>
    <lineage>
        <taxon>Bacteria</taxon>
        <taxon>Bacillati</taxon>
        <taxon>Actinomycetota</taxon>
        <taxon>Actinomycetes</taxon>
        <taxon>Pseudonocardiales</taxon>
        <taxon>Pseudonocardiaceae</taxon>
        <taxon>Lentzea</taxon>
    </lineage>
</organism>
<dbReference type="KEGG" id="led:BBK82_40125"/>
<dbReference type="Proteomes" id="UP000093053">
    <property type="component" value="Chromosome"/>
</dbReference>
<protein>
    <recommendedName>
        <fullName evidence="2">Anti-sigma factor antagonist</fullName>
    </recommendedName>
</protein>
<dbReference type="PROSITE" id="PS50801">
    <property type="entry name" value="STAS"/>
    <property type="match status" value="1"/>
</dbReference>
<feature type="domain" description="STAS" evidence="3">
    <location>
        <begin position="9"/>
        <end position="117"/>
    </location>
</feature>
<dbReference type="PANTHER" id="PTHR33495:SF2">
    <property type="entry name" value="ANTI-SIGMA FACTOR ANTAGONIST TM_1081-RELATED"/>
    <property type="match status" value="1"/>
</dbReference>
<reference evidence="4 5" key="1">
    <citation type="submission" date="2016-07" db="EMBL/GenBank/DDBJ databases">
        <title>Complete genome sequence of the Lentzea guizhouensis DHS C013.</title>
        <authorList>
            <person name="Cao C."/>
        </authorList>
    </citation>
    <scope>NUCLEOTIDE SEQUENCE [LARGE SCALE GENOMIC DNA]</scope>
    <source>
        <strain evidence="4 5">DHS C013</strain>
    </source>
</reference>
<name>A0A1B2HU47_9PSEU</name>
<dbReference type="CDD" id="cd07043">
    <property type="entry name" value="STAS_anti-anti-sigma_factors"/>
    <property type="match status" value="1"/>
</dbReference>
<evidence type="ECO:0000259" key="3">
    <source>
        <dbReference type="PROSITE" id="PS50801"/>
    </source>
</evidence>
<dbReference type="InterPro" id="IPR003658">
    <property type="entry name" value="Anti-sigma_ant"/>
</dbReference>
<evidence type="ECO:0000313" key="5">
    <source>
        <dbReference type="Proteomes" id="UP000093053"/>
    </source>
</evidence>
<dbReference type="EMBL" id="CP016793">
    <property type="protein sequence ID" value="ANZ41259.1"/>
    <property type="molecule type" value="Genomic_DNA"/>
</dbReference>
<keyword evidence="5" id="KW-1185">Reference proteome</keyword>
<evidence type="ECO:0000256" key="2">
    <source>
        <dbReference type="RuleBase" id="RU003749"/>
    </source>
</evidence>
<comment type="similarity">
    <text evidence="1 2">Belongs to the anti-sigma-factor antagonist family.</text>
</comment>
<dbReference type="RefSeq" id="WP_065919595.1">
    <property type="nucleotide sequence ID" value="NZ_CP016793.1"/>
</dbReference>